<dbReference type="Proteomes" id="UP001160508">
    <property type="component" value="Segment"/>
</dbReference>
<name>A0ABY5T7U5_9VIRU</name>
<evidence type="ECO:0000313" key="2">
    <source>
        <dbReference type="Proteomes" id="UP001160508"/>
    </source>
</evidence>
<reference evidence="1" key="1">
    <citation type="submission" date="2022-07" db="EMBL/GenBank/DDBJ databases">
        <authorList>
            <person name="Nishijima S."/>
        </authorList>
    </citation>
    <scope>NUCLEOTIDE SEQUENCE</scope>
    <source>
        <strain evidence="1">1827_77749</strain>
    </source>
</reference>
<sequence>MPILATMGLKKIYIAPAEESGEMPAKGEAWLDLGDVYQDTCTLKDSDAEITEHKSETSKKRIVLTGETDTTVELSLMDPDLDLMARYFGGEIEGEKPNRKWKKPKKLPYKEWAIWQQPEEGLFIGCANARIIPKFEITYSSKGICLVPMTIKYQSELEVDEAMTDPTKA</sequence>
<evidence type="ECO:0000313" key="1">
    <source>
        <dbReference type="EMBL" id="UVN06066.1"/>
    </source>
</evidence>
<keyword evidence="2" id="KW-1185">Reference proteome</keyword>
<dbReference type="EMBL" id="OP031061">
    <property type="protein sequence ID" value="UVN06066.1"/>
    <property type="molecule type" value="Genomic_DNA"/>
</dbReference>
<organism evidence="1 2">
    <name type="scientific">Bacteriophage sp</name>
    <dbReference type="NCBI Taxonomy" id="38018"/>
    <lineage>
        <taxon>Viruses</taxon>
    </lineage>
</organism>
<accession>A0ABY5T7U5</accession>
<protein>
    <recommendedName>
        <fullName evidence="3">Major tail protein</fullName>
    </recommendedName>
</protein>
<proteinExistence type="predicted"/>
<evidence type="ECO:0008006" key="3">
    <source>
        <dbReference type="Google" id="ProtNLM"/>
    </source>
</evidence>